<dbReference type="WBParaSite" id="nRc.2.0.1.t06152-RA">
    <property type="protein sequence ID" value="nRc.2.0.1.t06152-RA"/>
    <property type="gene ID" value="nRc.2.0.1.g06152"/>
</dbReference>
<evidence type="ECO:0000256" key="1">
    <source>
        <dbReference type="SAM" id="MobiDB-lite"/>
    </source>
</evidence>
<protein>
    <submittedName>
        <fullName evidence="3">Uncharacterized protein</fullName>
    </submittedName>
</protein>
<accession>A0A915HX57</accession>
<sequence>MACYIIGKSCWDHHTVSNMVDAIPSRKRSAPPSSSHTNELPSKKMDDDQSSSYFSKWVKADEEVASGLVSSAVVAAVSFLATSLDVKS</sequence>
<feature type="region of interest" description="Disordered" evidence="1">
    <location>
        <begin position="22"/>
        <end position="49"/>
    </location>
</feature>
<name>A0A915HX57_ROMCU</name>
<dbReference type="AlphaFoldDB" id="A0A915HX57"/>
<evidence type="ECO:0000313" key="2">
    <source>
        <dbReference type="Proteomes" id="UP000887565"/>
    </source>
</evidence>
<organism evidence="2 3">
    <name type="scientific">Romanomermis culicivorax</name>
    <name type="common">Nematode worm</name>
    <dbReference type="NCBI Taxonomy" id="13658"/>
    <lineage>
        <taxon>Eukaryota</taxon>
        <taxon>Metazoa</taxon>
        <taxon>Ecdysozoa</taxon>
        <taxon>Nematoda</taxon>
        <taxon>Enoplea</taxon>
        <taxon>Dorylaimia</taxon>
        <taxon>Mermithida</taxon>
        <taxon>Mermithoidea</taxon>
        <taxon>Mermithidae</taxon>
        <taxon>Romanomermis</taxon>
    </lineage>
</organism>
<evidence type="ECO:0000313" key="3">
    <source>
        <dbReference type="WBParaSite" id="nRc.2.0.1.t06152-RA"/>
    </source>
</evidence>
<reference evidence="3" key="1">
    <citation type="submission" date="2022-11" db="UniProtKB">
        <authorList>
            <consortium name="WormBaseParasite"/>
        </authorList>
    </citation>
    <scope>IDENTIFICATION</scope>
</reference>
<proteinExistence type="predicted"/>
<dbReference type="Proteomes" id="UP000887565">
    <property type="component" value="Unplaced"/>
</dbReference>
<keyword evidence="2" id="KW-1185">Reference proteome</keyword>